<dbReference type="Gene3D" id="2.60.40.10">
    <property type="entry name" value="Immunoglobulins"/>
    <property type="match status" value="2"/>
</dbReference>
<proteinExistence type="predicted"/>
<keyword evidence="2" id="KW-1185">Reference proteome</keyword>
<dbReference type="InterPro" id="IPR013783">
    <property type="entry name" value="Ig-like_fold"/>
</dbReference>
<reference evidence="1" key="1">
    <citation type="submission" date="2022-03" db="EMBL/GenBank/DDBJ databases">
        <title>Genome Identification and Characterization of new species Bdellovibrio reynosense LBG001 sp. nov. from a Mexico soil sample.</title>
        <authorList>
            <person name="Camilli A."/>
            <person name="Ajao Y."/>
            <person name="Guo X."/>
        </authorList>
    </citation>
    <scope>NUCLEOTIDE SEQUENCE</scope>
    <source>
        <strain evidence="1">LBG001</strain>
    </source>
</reference>
<dbReference type="EMBL" id="CP093442">
    <property type="protein sequence ID" value="UOF02742.1"/>
    <property type="molecule type" value="Genomic_DNA"/>
</dbReference>
<evidence type="ECO:0000313" key="2">
    <source>
        <dbReference type="Proteomes" id="UP000830116"/>
    </source>
</evidence>
<evidence type="ECO:0000313" key="1">
    <source>
        <dbReference type="EMBL" id="UOF02742.1"/>
    </source>
</evidence>
<name>A0ABY4CCR8_9BACT</name>
<organism evidence="1 2">
    <name type="scientific">Bdellovibrio reynosensis</name>
    <dbReference type="NCBI Taxonomy" id="2835041"/>
    <lineage>
        <taxon>Bacteria</taxon>
        <taxon>Pseudomonadati</taxon>
        <taxon>Bdellovibrionota</taxon>
        <taxon>Bdellovibrionia</taxon>
        <taxon>Bdellovibrionales</taxon>
        <taxon>Pseudobdellovibrionaceae</taxon>
        <taxon>Bdellovibrio</taxon>
    </lineage>
</organism>
<sequence length="535" mass="60439">MRLMTSFLILIFTFWTAVVWAAPYRRLVNFEWEEIEGAKTYEIELQQAKSEGGKTFNFKVKEAAWNGQLTPGKYMMKLRARDYRNVPGDWSEPSEFNVGLETAVLKYPPARAKIGSKETEKAKMEFQWAPVGGADEYQFVLTSEDGKTEVSKTLTEPNFKMELPVAMNYTWKISANNKEGIQSDATSVGQFSILGKPLENPKIDKPESEFVREVKWSRPDYASKYDVYVLKYDTANKKWDKYKVFNDTQEDSIPFDETWPGGKYQIAVRAKSDMRPSSALVKQAFNVRHGNRSPAAEYTALVRKSIDRVTGFYAIASYLLTDMKFTGINPENNSSVAYSAMGGTGRMGLGWFHPDTPWGFLSIIDLSGFTFNGKTHTFASAEINGVYKKSMGDRGEFRFQAGPYYKELPETVGDPFSGQSQDLKIVSAGPHFGGEYWYSLTPKLGIQVNMHMYLSLIKVETPNGQPLSPSVSTQFGFLGSYRFNSKFTGLMGYARREDRMKYKAVPSATNFAVDGDVNESTVVGNYINFFAEWAF</sequence>
<dbReference type="SUPFAM" id="SSF49265">
    <property type="entry name" value="Fibronectin type III"/>
    <property type="match status" value="1"/>
</dbReference>
<dbReference type="RefSeq" id="WP_243540545.1">
    <property type="nucleotide sequence ID" value="NZ_CP093442.1"/>
</dbReference>
<dbReference type="InterPro" id="IPR036116">
    <property type="entry name" value="FN3_sf"/>
</dbReference>
<dbReference type="Proteomes" id="UP000830116">
    <property type="component" value="Chromosome"/>
</dbReference>
<accession>A0ABY4CCR8</accession>
<protein>
    <submittedName>
        <fullName evidence="1">Fibronectin type III domain-containing protein</fullName>
    </submittedName>
</protein>
<gene>
    <name evidence="1" type="ORF">MNR06_07235</name>
</gene>